<evidence type="ECO:0000313" key="3">
    <source>
        <dbReference type="EMBL" id="SOC50864.1"/>
    </source>
</evidence>
<dbReference type="AlphaFoldDB" id="A0A285V9S9"/>
<keyword evidence="1" id="KW-0812">Transmembrane</keyword>
<evidence type="ECO:0000256" key="1">
    <source>
        <dbReference type="SAM" id="Phobius"/>
    </source>
</evidence>
<gene>
    <name evidence="3" type="ORF">SAMN05660748_3623</name>
</gene>
<dbReference type="Pfam" id="PF07811">
    <property type="entry name" value="TadE"/>
    <property type="match status" value="1"/>
</dbReference>
<dbReference type="InterPro" id="IPR012495">
    <property type="entry name" value="TadE-like_dom"/>
</dbReference>
<keyword evidence="1" id="KW-0472">Membrane</keyword>
<keyword evidence="1" id="KW-1133">Transmembrane helix</keyword>
<feature type="domain" description="TadE-like" evidence="2">
    <location>
        <begin position="17"/>
        <end position="59"/>
    </location>
</feature>
<keyword evidence="4" id="KW-1185">Reference proteome</keyword>
<feature type="transmembrane region" description="Helical" evidence="1">
    <location>
        <begin position="20"/>
        <end position="40"/>
    </location>
</feature>
<dbReference type="RefSeq" id="WP_097196360.1">
    <property type="nucleotide sequence ID" value="NZ_OBQI01000005.1"/>
</dbReference>
<protein>
    <submittedName>
        <fullName evidence="3">TadE-like protein</fullName>
    </submittedName>
</protein>
<evidence type="ECO:0000259" key="2">
    <source>
        <dbReference type="Pfam" id="PF07811"/>
    </source>
</evidence>
<reference evidence="4" key="1">
    <citation type="submission" date="2017-08" db="EMBL/GenBank/DDBJ databases">
        <authorList>
            <person name="Varghese N."/>
            <person name="Submissions S."/>
        </authorList>
    </citation>
    <scope>NUCLEOTIDE SEQUENCE [LARGE SCALE GENOMIC DNA]</scope>
    <source>
        <strain evidence="4">DSM 4725</strain>
    </source>
</reference>
<name>A0A285V9S9_9ACTN</name>
<proteinExistence type="predicted"/>
<dbReference type="EMBL" id="OBQI01000005">
    <property type="protein sequence ID" value="SOC50864.1"/>
    <property type="molecule type" value="Genomic_DNA"/>
</dbReference>
<accession>A0A285V9S9</accession>
<dbReference type="Proteomes" id="UP000219435">
    <property type="component" value="Unassembled WGS sequence"/>
</dbReference>
<sequence>MSAPQRRITRRLGGERGAVAVEFALVVPLLLVLLFSIVSVSRAFQVQATLSAASREAARTMAIENNVTTAKNAAVFAASAASLPLSAGQVAVSPATCTGKPATQNITVTITYSFQPAGSFAGGVAFPITSKAVFRCGG</sequence>
<organism evidence="3 4">
    <name type="scientific">Blastococcus aggregatus</name>
    <dbReference type="NCBI Taxonomy" id="38502"/>
    <lineage>
        <taxon>Bacteria</taxon>
        <taxon>Bacillati</taxon>
        <taxon>Actinomycetota</taxon>
        <taxon>Actinomycetes</taxon>
        <taxon>Geodermatophilales</taxon>
        <taxon>Geodermatophilaceae</taxon>
        <taxon>Blastococcus</taxon>
    </lineage>
</organism>
<dbReference type="OrthoDB" id="5190946at2"/>
<evidence type="ECO:0000313" key="4">
    <source>
        <dbReference type="Proteomes" id="UP000219435"/>
    </source>
</evidence>